<proteinExistence type="predicted"/>
<dbReference type="AlphaFoldDB" id="A0A5B7CNG7"/>
<evidence type="ECO:0000313" key="1">
    <source>
        <dbReference type="EMBL" id="MPC11242.1"/>
    </source>
</evidence>
<gene>
    <name evidence="1" type="ORF">E2C01_003904</name>
</gene>
<reference evidence="1 2" key="1">
    <citation type="submission" date="2019-05" db="EMBL/GenBank/DDBJ databases">
        <title>Another draft genome of Portunus trituberculatus and its Hox gene families provides insights of decapod evolution.</title>
        <authorList>
            <person name="Jeong J.-H."/>
            <person name="Song I."/>
            <person name="Kim S."/>
            <person name="Choi T."/>
            <person name="Kim D."/>
            <person name="Ryu S."/>
            <person name="Kim W."/>
        </authorList>
    </citation>
    <scope>NUCLEOTIDE SEQUENCE [LARGE SCALE GENOMIC DNA]</scope>
    <source>
        <tissue evidence="1">Muscle</tissue>
    </source>
</reference>
<keyword evidence="2" id="KW-1185">Reference proteome</keyword>
<dbReference type="Proteomes" id="UP000324222">
    <property type="component" value="Unassembled WGS sequence"/>
</dbReference>
<protein>
    <submittedName>
        <fullName evidence="1">Uncharacterized protein</fullName>
    </submittedName>
</protein>
<organism evidence="1 2">
    <name type="scientific">Portunus trituberculatus</name>
    <name type="common">Swimming crab</name>
    <name type="synonym">Neptunus trituberculatus</name>
    <dbReference type="NCBI Taxonomy" id="210409"/>
    <lineage>
        <taxon>Eukaryota</taxon>
        <taxon>Metazoa</taxon>
        <taxon>Ecdysozoa</taxon>
        <taxon>Arthropoda</taxon>
        <taxon>Crustacea</taxon>
        <taxon>Multicrustacea</taxon>
        <taxon>Malacostraca</taxon>
        <taxon>Eumalacostraca</taxon>
        <taxon>Eucarida</taxon>
        <taxon>Decapoda</taxon>
        <taxon>Pleocyemata</taxon>
        <taxon>Brachyura</taxon>
        <taxon>Eubrachyura</taxon>
        <taxon>Portunoidea</taxon>
        <taxon>Portunidae</taxon>
        <taxon>Portuninae</taxon>
        <taxon>Portunus</taxon>
    </lineage>
</organism>
<comment type="caution">
    <text evidence="1">The sequence shown here is derived from an EMBL/GenBank/DDBJ whole genome shotgun (WGS) entry which is preliminary data.</text>
</comment>
<evidence type="ECO:0000313" key="2">
    <source>
        <dbReference type="Proteomes" id="UP000324222"/>
    </source>
</evidence>
<sequence>MSHVLEIKLYWNVLSEGEVVLCLKPARHGPVWLAMARQLHIQSSTVTRRLRQEDYVCTTLQQVAAPIVSTPAAVS</sequence>
<name>A0A5B7CNG7_PORTR</name>
<dbReference type="EMBL" id="VSRR010000153">
    <property type="protein sequence ID" value="MPC11242.1"/>
    <property type="molecule type" value="Genomic_DNA"/>
</dbReference>
<accession>A0A5B7CNG7</accession>